<feature type="transmembrane region" description="Helical" evidence="1">
    <location>
        <begin position="105"/>
        <end position="124"/>
    </location>
</feature>
<keyword evidence="1" id="KW-0472">Membrane</keyword>
<feature type="transmembrane region" description="Helical" evidence="1">
    <location>
        <begin position="291"/>
        <end position="308"/>
    </location>
</feature>
<sequence>MSCQPDFARLSGELGFACDGARSFVTVRNPLALANWTLPVVEALMVLGAVLALWLAIRRLRRDGDPTTLTLWIASIVYLLIIEAPQLGTVFAHNVFTIDLAYDRLPLYIVAVYPATITLAFDIVRSVGVFERRGALVGAVCVGFVNACFYEVFDHLGPQQQWWAWNTDSELNHPMMNSVPLTSTVLFAMLGPAALAFVGYVLVGGPAARGRRFGPWAVTWRTVLIGALVPVAMVALSLPVSIFESRDVVQALVLGIEIVVFAVVSVPVLFQQWRRTRHEGGTEYPSTYVRFYGALYLAVFAVLWISALPEFAGAIDGITSTGTPTGNFGYVAACFTAALACVVGVSTIGRHEPAGVTVR</sequence>
<feature type="transmembrane region" description="Helical" evidence="1">
    <location>
        <begin position="69"/>
        <end position="93"/>
    </location>
</feature>
<reference evidence="2 3" key="1">
    <citation type="submission" date="2022-06" db="EMBL/GenBank/DDBJ databases">
        <title>Mycolicibacterium sp. CAU 1645 isolated from seawater.</title>
        <authorList>
            <person name="Kim W."/>
        </authorList>
    </citation>
    <scope>NUCLEOTIDE SEQUENCE [LARGE SCALE GENOMIC DNA]</scope>
    <source>
        <strain evidence="2 3">CAU 1645</strain>
    </source>
</reference>
<keyword evidence="1" id="KW-1133">Transmembrane helix</keyword>
<keyword evidence="3" id="KW-1185">Reference proteome</keyword>
<dbReference type="EMBL" id="JANDBD010000008">
    <property type="protein sequence ID" value="MCP9274344.1"/>
    <property type="molecule type" value="Genomic_DNA"/>
</dbReference>
<evidence type="ECO:0000313" key="2">
    <source>
        <dbReference type="EMBL" id="MCP9274344.1"/>
    </source>
</evidence>
<comment type="caution">
    <text evidence="2">The sequence shown here is derived from an EMBL/GenBank/DDBJ whole genome shotgun (WGS) entry which is preliminary data.</text>
</comment>
<feature type="transmembrane region" description="Helical" evidence="1">
    <location>
        <begin position="248"/>
        <end position="270"/>
    </location>
</feature>
<proteinExistence type="predicted"/>
<dbReference type="Proteomes" id="UP001651690">
    <property type="component" value="Unassembled WGS sequence"/>
</dbReference>
<dbReference type="RefSeq" id="WP_255061847.1">
    <property type="nucleotide sequence ID" value="NZ_JANDBD010000008.1"/>
</dbReference>
<feature type="transmembrane region" description="Helical" evidence="1">
    <location>
        <begin position="181"/>
        <end position="203"/>
    </location>
</feature>
<evidence type="ECO:0000313" key="3">
    <source>
        <dbReference type="Proteomes" id="UP001651690"/>
    </source>
</evidence>
<feature type="transmembrane region" description="Helical" evidence="1">
    <location>
        <begin position="136"/>
        <end position="153"/>
    </location>
</feature>
<feature type="transmembrane region" description="Helical" evidence="1">
    <location>
        <begin position="223"/>
        <end position="242"/>
    </location>
</feature>
<feature type="transmembrane region" description="Helical" evidence="1">
    <location>
        <begin position="36"/>
        <end position="57"/>
    </location>
</feature>
<evidence type="ECO:0000256" key="1">
    <source>
        <dbReference type="SAM" id="Phobius"/>
    </source>
</evidence>
<protein>
    <recommendedName>
        <fullName evidence="4">Integral membrane protein</fullName>
    </recommendedName>
</protein>
<name>A0ABT1M5A6_9MYCO</name>
<keyword evidence="1" id="KW-0812">Transmembrane</keyword>
<gene>
    <name evidence="2" type="ORF">NM203_19320</name>
</gene>
<evidence type="ECO:0008006" key="4">
    <source>
        <dbReference type="Google" id="ProtNLM"/>
    </source>
</evidence>
<organism evidence="2 3">
    <name type="scientific">Mycolicibacterium arenosum</name>
    <dbReference type="NCBI Taxonomy" id="2952157"/>
    <lineage>
        <taxon>Bacteria</taxon>
        <taxon>Bacillati</taxon>
        <taxon>Actinomycetota</taxon>
        <taxon>Actinomycetes</taxon>
        <taxon>Mycobacteriales</taxon>
        <taxon>Mycobacteriaceae</taxon>
        <taxon>Mycolicibacterium</taxon>
    </lineage>
</organism>
<feature type="transmembrane region" description="Helical" evidence="1">
    <location>
        <begin position="328"/>
        <end position="349"/>
    </location>
</feature>
<accession>A0ABT1M5A6</accession>